<evidence type="ECO:0000256" key="5">
    <source>
        <dbReference type="ARBA" id="ARBA00022989"/>
    </source>
</evidence>
<evidence type="ECO:0000256" key="3">
    <source>
        <dbReference type="ARBA" id="ARBA00022475"/>
    </source>
</evidence>
<dbReference type="EMBL" id="LR215048">
    <property type="protein sequence ID" value="VEU79779.1"/>
    <property type="molecule type" value="Genomic_DNA"/>
</dbReference>
<proteinExistence type="inferred from homology"/>
<feature type="transmembrane region" description="Helical" evidence="7">
    <location>
        <begin position="43"/>
        <end position="65"/>
    </location>
</feature>
<feature type="transmembrane region" description="Helical" evidence="7">
    <location>
        <begin position="108"/>
        <end position="132"/>
    </location>
</feature>
<keyword evidence="5 7" id="KW-1133">Transmembrane helix</keyword>
<dbReference type="AlphaFoldDB" id="A0A449BBH9"/>
<dbReference type="CDD" id="cd06261">
    <property type="entry name" value="TM_PBP2"/>
    <property type="match status" value="1"/>
</dbReference>
<name>A0A449BBH9_HAPAX</name>
<evidence type="ECO:0000256" key="7">
    <source>
        <dbReference type="RuleBase" id="RU363032"/>
    </source>
</evidence>
<dbReference type="PANTHER" id="PTHR43744">
    <property type="entry name" value="ABC TRANSPORTER PERMEASE PROTEIN MG189-RELATED-RELATED"/>
    <property type="match status" value="1"/>
</dbReference>
<dbReference type="Gene3D" id="1.10.3720.10">
    <property type="entry name" value="MetI-like"/>
    <property type="match status" value="1"/>
</dbReference>
<dbReference type="PROSITE" id="PS50928">
    <property type="entry name" value="ABC_TM1"/>
    <property type="match status" value="1"/>
</dbReference>
<organism evidence="9 10">
    <name type="scientific">Haploplasma axanthum</name>
    <name type="common">Acholeplasma axanthum</name>
    <dbReference type="NCBI Taxonomy" id="29552"/>
    <lineage>
        <taxon>Bacteria</taxon>
        <taxon>Bacillati</taxon>
        <taxon>Mycoplasmatota</taxon>
        <taxon>Mollicutes</taxon>
        <taxon>Acholeplasmatales</taxon>
        <taxon>Acholeplasmataceae</taxon>
        <taxon>Haploplasma</taxon>
    </lineage>
</organism>
<evidence type="ECO:0000256" key="6">
    <source>
        <dbReference type="ARBA" id="ARBA00023136"/>
    </source>
</evidence>
<reference evidence="9 10" key="1">
    <citation type="submission" date="2019-01" db="EMBL/GenBank/DDBJ databases">
        <authorList>
            <consortium name="Pathogen Informatics"/>
        </authorList>
    </citation>
    <scope>NUCLEOTIDE SEQUENCE [LARGE SCALE GENOMIC DNA]</scope>
    <source>
        <strain evidence="9 10">NCTC10138</strain>
    </source>
</reference>
<feature type="transmembrane region" description="Helical" evidence="7">
    <location>
        <begin position="178"/>
        <end position="198"/>
    </location>
</feature>
<feature type="transmembrane region" description="Helical" evidence="7">
    <location>
        <begin position="272"/>
        <end position="295"/>
    </location>
</feature>
<dbReference type="GO" id="GO:0005886">
    <property type="term" value="C:plasma membrane"/>
    <property type="evidence" value="ECO:0007669"/>
    <property type="project" value="UniProtKB-SubCell"/>
</dbReference>
<keyword evidence="3" id="KW-1003">Cell membrane</keyword>
<dbReference type="InterPro" id="IPR035906">
    <property type="entry name" value="MetI-like_sf"/>
</dbReference>
<evidence type="ECO:0000256" key="2">
    <source>
        <dbReference type="ARBA" id="ARBA00022448"/>
    </source>
</evidence>
<dbReference type="InterPro" id="IPR000515">
    <property type="entry name" value="MetI-like"/>
</dbReference>
<dbReference type="PANTHER" id="PTHR43744:SF1">
    <property type="entry name" value="BINDING-PROTEIN-DEPENDENT TRANSPORT SYSTEMS INNER MEMBRANE COMPONENT"/>
    <property type="match status" value="1"/>
</dbReference>
<comment type="subcellular location">
    <subcellularLocation>
        <location evidence="1 7">Cell membrane</location>
        <topology evidence="1 7">Multi-pass membrane protein</topology>
    </subcellularLocation>
</comment>
<keyword evidence="6 7" id="KW-0472">Membrane</keyword>
<protein>
    <submittedName>
        <fullName evidence="9">Inner membrane ABC transporter permease protein ycjP</fullName>
    </submittedName>
</protein>
<evidence type="ECO:0000313" key="9">
    <source>
        <dbReference type="EMBL" id="VEU79779.1"/>
    </source>
</evidence>
<feature type="domain" description="ABC transmembrane type-1" evidence="8">
    <location>
        <begin position="109"/>
        <end position="296"/>
    </location>
</feature>
<keyword evidence="4 7" id="KW-0812">Transmembrane</keyword>
<dbReference type="STRING" id="1278311.GCA_000428705_00697"/>
<evidence type="ECO:0000259" key="8">
    <source>
        <dbReference type="PROSITE" id="PS50928"/>
    </source>
</evidence>
<accession>A0A449BBH9</accession>
<feature type="transmembrane region" description="Helical" evidence="7">
    <location>
        <begin position="144"/>
        <end position="166"/>
    </location>
</feature>
<evidence type="ECO:0000256" key="1">
    <source>
        <dbReference type="ARBA" id="ARBA00004651"/>
    </source>
</evidence>
<sequence length="310" mass="34954">MNENNINRTDDIKNLKLELAKEKQMKSRSKRKKRLSRSWQGDLVLTLVLIGFGVFSAYPLVFTIANSFKPLDEIFVFPPRLFPRNFTFDNFNDLFNLIGNTRIPITKYLFNTIFITVLGVAGHVILAMMAAYPLAKHKFPGRTFINQMIVYSLMFSTLVTAVPHYLIISWLGLIDTPWAIIIPSWGFTLGLFLMRQFMTTIPTELLEAAKVDGASEMRILFQIVLPLVKPAWLTVVILLFQQLWSTDGGSFIFTENLKPLSYALQQIVNGGIARTGTAAAVGVIMLVVPISVFIFSQTRIIDTMAHSGLK</sequence>
<dbReference type="GO" id="GO:0055085">
    <property type="term" value="P:transmembrane transport"/>
    <property type="evidence" value="ECO:0007669"/>
    <property type="project" value="InterPro"/>
</dbReference>
<dbReference type="Pfam" id="PF00528">
    <property type="entry name" value="BPD_transp_1"/>
    <property type="match status" value="1"/>
</dbReference>
<comment type="similarity">
    <text evidence="7">Belongs to the binding-protein-dependent transport system permease family.</text>
</comment>
<dbReference type="Proteomes" id="UP000289841">
    <property type="component" value="Chromosome"/>
</dbReference>
<feature type="transmembrane region" description="Helical" evidence="7">
    <location>
        <begin position="219"/>
        <end position="240"/>
    </location>
</feature>
<dbReference type="KEGG" id="aaxa:NCTC10138_00150"/>
<dbReference type="RefSeq" id="WP_232034257.1">
    <property type="nucleotide sequence ID" value="NZ_LR215048.1"/>
</dbReference>
<dbReference type="SUPFAM" id="SSF161098">
    <property type="entry name" value="MetI-like"/>
    <property type="match status" value="1"/>
</dbReference>
<evidence type="ECO:0000313" key="10">
    <source>
        <dbReference type="Proteomes" id="UP000289841"/>
    </source>
</evidence>
<keyword evidence="10" id="KW-1185">Reference proteome</keyword>
<evidence type="ECO:0000256" key="4">
    <source>
        <dbReference type="ARBA" id="ARBA00022692"/>
    </source>
</evidence>
<gene>
    <name evidence="9" type="primary">ycjP_2</name>
    <name evidence="9" type="ORF">NCTC10138_00150</name>
</gene>
<keyword evidence="2 7" id="KW-0813">Transport</keyword>